<sequence length="452" mass="46123">MSLYPPDVEDDVDEPIRSRARVLLVAGIGPLFVGYAGVVVVLALVISVATKADVSTVSVLSAAMPGWLAAYQVPLRLDGHDLGALPLLPTLLIILLIGRAVTNAADRIEVDSARDTLPIIATVSATHAIAGGVLAEVTSSASLAAGLLVPAGVAALAAVIGLARQGYLDDVFDRVDELAVHGLWAGLIGLGTMIGVGTCLVLLGLGTSFTTAAGLFSPGIGDSVGMFLLSVAYLPNAVVGGMSFAAGPGVTIGQLTATPLHFTGGPLPGVPVLAALPETGAAWWPVFFLLPLGVGAFVGWILRDASEDPIARLRAVGAAAVVVAGGCLLLAIGAGGRLADGMFDPLSMHPWSLGLAMLLWIALPAATVAWWAGPRLVLVPSRGLLDDAIEAEAAAEAAEEPEDLTDSAEAQDAEEEPAEEQEAGPPAEPVAQDTDEQAEDNDEPDLPEEIEK</sequence>
<keyword evidence="2" id="KW-1133">Transmembrane helix</keyword>
<accession>A0A1W2CUL3</accession>
<feature type="transmembrane region" description="Helical" evidence="2">
    <location>
        <begin position="315"/>
        <end position="339"/>
    </location>
</feature>
<protein>
    <submittedName>
        <fullName evidence="3">Uncharacterized protein</fullName>
    </submittedName>
</protein>
<keyword evidence="4" id="KW-1185">Reference proteome</keyword>
<feature type="transmembrane region" description="Helical" evidence="2">
    <location>
        <begin position="22"/>
        <end position="48"/>
    </location>
</feature>
<organism evidence="3 4">
    <name type="scientific">Kibdelosporangium aridum</name>
    <dbReference type="NCBI Taxonomy" id="2030"/>
    <lineage>
        <taxon>Bacteria</taxon>
        <taxon>Bacillati</taxon>
        <taxon>Actinomycetota</taxon>
        <taxon>Actinomycetes</taxon>
        <taxon>Pseudonocardiales</taxon>
        <taxon>Pseudonocardiaceae</taxon>
        <taxon>Kibdelosporangium</taxon>
    </lineage>
</organism>
<keyword evidence="2" id="KW-0812">Transmembrane</keyword>
<reference evidence="3 4" key="1">
    <citation type="submission" date="2017-04" db="EMBL/GenBank/DDBJ databases">
        <authorList>
            <person name="Afonso C.L."/>
            <person name="Miller P.J."/>
            <person name="Scott M.A."/>
            <person name="Spackman E."/>
            <person name="Goraichik I."/>
            <person name="Dimitrov K.M."/>
            <person name="Suarez D.L."/>
            <person name="Swayne D.E."/>
        </authorList>
    </citation>
    <scope>NUCLEOTIDE SEQUENCE [LARGE SCALE GENOMIC DNA]</scope>
    <source>
        <strain evidence="3 4">DSM 43828</strain>
    </source>
</reference>
<dbReference type="InterPro" id="IPR045931">
    <property type="entry name" value="DUF6350"/>
</dbReference>
<feature type="compositionally biased region" description="Acidic residues" evidence="1">
    <location>
        <begin position="433"/>
        <end position="452"/>
    </location>
</feature>
<dbReference type="AlphaFoldDB" id="A0A1W2CUL3"/>
<evidence type="ECO:0000256" key="2">
    <source>
        <dbReference type="SAM" id="Phobius"/>
    </source>
</evidence>
<feature type="transmembrane region" description="Helical" evidence="2">
    <location>
        <begin position="142"/>
        <end position="163"/>
    </location>
</feature>
<feature type="transmembrane region" description="Helical" evidence="2">
    <location>
        <begin position="282"/>
        <end position="303"/>
    </location>
</feature>
<feature type="transmembrane region" description="Helical" evidence="2">
    <location>
        <begin position="54"/>
        <end position="73"/>
    </location>
</feature>
<dbReference type="Proteomes" id="UP000192674">
    <property type="component" value="Unassembled WGS sequence"/>
</dbReference>
<feature type="transmembrane region" description="Helical" evidence="2">
    <location>
        <begin position="85"/>
        <end position="105"/>
    </location>
</feature>
<feature type="region of interest" description="Disordered" evidence="1">
    <location>
        <begin position="393"/>
        <end position="452"/>
    </location>
</feature>
<feature type="transmembrane region" description="Helical" evidence="2">
    <location>
        <begin position="212"/>
        <end position="234"/>
    </location>
</feature>
<evidence type="ECO:0000313" key="3">
    <source>
        <dbReference type="EMBL" id="SMC88378.1"/>
    </source>
</evidence>
<feature type="compositionally biased region" description="Low complexity" evidence="1">
    <location>
        <begin position="423"/>
        <end position="432"/>
    </location>
</feature>
<evidence type="ECO:0000256" key="1">
    <source>
        <dbReference type="SAM" id="MobiDB-lite"/>
    </source>
</evidence>
<feature type="transmembrane region" description="Helical" evidence="2">
    <location>
        <begin position="183"/>
        <end position="205"/>
    </location>
</feature>
<feature type="transmembrane region" description="Helical" evidence="2">
    <location>
        <begin position="117"/>
        <end position="135"/>
    </location>
</feature>
<dbReference type="OrthoDB" id="5184818at2"/>
<proteinExistence type="predicted"/>
<feature type="compositionally biased region" description="Acidic residues" evidence="1">
    <location>
        <begin position="397"/>
        <end position="422"/>
    </location>
</feature>
<dbReference type="EMBL" id="FWXV01000002">
    <property type="protein sequence ID" value="SMC88378.1"/>
    <property type="molecule type" value="Genomic_DNA"/>
</dbReference>
<keyword evidence="2" id="KW-0472">Membrane</keyword>
<evidence type="ECO:0000313" key="4">
    <source>
        <dbReference type="Proteomes" id="UP000192674"/>
    </source>
</evidence>
<dbReference type="RefSeq" id="WP_084426185.1">
    <property type="nucleotide sequence ID" value="NZ_FWXV01000002.1"/>
</dbReference>
<name>A0A1W2CUL3_KIBAR</name>
<dbReference type="Pfam" id="PF19877">
    <property type="entry name" value="DUF6350"/>
    <property type="match status" value="1"/>
</dbReference>
<gene>
    <name evidence="3" type="ORF">SAMN05661093_02462</name>
</gene>
<feature type="transmembrane region" description="Helical" evidence="2">
    <location>
        <begin position="351"/>
        <end position="372"/>
    </location>
</feature>